<evidence type="ECO:0000256" key="3">
    <source>
        <dbReference type="ARBA" id="ARBA00022448"/>
    </source>
</evidence>
<name>A0A1H4D1I6_9BURK</name>
<evidence type="ECO:0000256" key="7">
    <source>
        <dbReference type="ARBA" id="ARBA00022989"/>
    </source>
</evidence>
<dbReference type="CDD" id="cd06261">
    <property type="entry name" value="TM_PBP2"/>
    <property type="match status" value="1"/>
</dbReference>
<evidence type="ECO:0000256" key="2">
    <source>
        <dbReference type="ARBA" id="ARBA00010072"/>
    </source>
</evidence>
<organism evidence="11 12">
    <name type="scientific">Paraburkholderia sartisoli</name>
    <dbReference type="NCBI Taxonomy" id="83784"/>
    <lineage>
        <taxon>Bacteria</taxon>
        <taxon>Pseudomonadati</taxon>
        <taxon>Pseudomonadota</taxon>
        <taxon>Betaproteobacteria</taxon>
        <taxon>Burkholderiales</taxon>
        <taxon>Burkholderiaceae</taxon>
        <taxon>Paraburkholderia</taxon>
    </lineage>
</organism>
<dbReference type="Gene3D" id="1.10.3720.10">
    <property type="entry name" value="MetI-like"/>
    <property type="match status" value="1"/>
</dbReference>
<dbReference type="PANTHER" id="PTHR30614">
    <property type="entry name" value="MEMBRANE COMPONENT OF AMINO ACID ABC TRANSPORTER"/>
    <property type="match status" value="1"/>
</dbReference>
<dbReference type="InterPro" id="IPR035906">
    <property type="entry name" value="MetI-like_sf"/>
</dbReference>
<dbReference type="STRING" id="83784.SAMN05192564_102619"/>
<keyword evidence="12" id="KW-1185">Reference proteome</keyword>
<dbReference type="PROSITE" id="PS50928">
    <property type="entry name" value="ABC_TM1"/>
    <property type="match status" value="1"/>
</dbReference>
<dbReference type="Pfam" id="PF00528">
    <property type="entry name" value="BPD_transp_1"/>
    <property type="match status" value="1"/>
</dbReference>
<keyword evidence="8 9" id="KW-0472">Membrane</keyword>
<dbReference type="EMBL" id="FNRQ01000002">
    <property type="protein sequence ID" value="SEA66615.1"/>
    <property type="molecule type" value="Genomic_DNA"/>
</dbReference>
<comment type="similarity">
    <text evidence="2">Belongs to the binding-protein-dependent transport system permease family. HisMQ subfamily.</text>
</comment>
<evidence type="ECO:0000256" key="9">
    <source>
        <dbReference type="RuleBase" id="RU363032"/>
    </source>
</evidence>
<dbReference type="GO" id="GO:0006865">
    <property type="term" value="P:amino acid transport"/>
    <property type="evidence" value="ECO:0007669"/>
    <property type="project" value="UniProtKB-KW"/>
</dbReference>
<evidence type="ECO:0000256" key="8">
    <source>
        <dbReference type="ARBA" id="ARBA00023136"/>
    </source>
</evidence>
<feature type="transmembrane region" description="Helical" evidence="9">
    <location>
        <begin position="190"/>
        <end position="210"/>
    </location>
</feature>
<dbReference type="AlphaFoldDB" id="A0A1H4D1I6"/>
<evidence type="ECO:0000256" key="6">
    <source>
        <dbReference type="ARBA" id="ARBA00022970"/>
    </source>
</evidence>
<feature type="domain" description="ABC transmembrane type-1" evidence="10">
    <location>
        <begin position="17"/>
        <end position="208"/>
    </location>
</feature>
<evidence type="ECO:0000259" key="10">
    <source>
        <dbReference type="PROSITE" id="PS50928"/>
    </source>
</evidence>
<keyword evidence="4" id="KW-1003">Cell membrane</keyword>
<dbReference type="InterPro" id="IPR010065">
    <property type="entry name" value="AA_ABC_transptr_permease_3TM"/>
</dbReference>
<dbReference type="GO" id="GO:0043190">
    <property type="term" value="C:ATP-binding cassette (ABC) transporter complex"/>
    <property type="evidence" value="ECO:0007669"/>
    <property type="project" value="InterPro"/>
</dbReference>
<dbReference type="GO" id="GO:0022857">
    <property type="term" value="F:transmembrane transporter activity"/>
    <property type="evidence" value="ECO:0007669"/>
    <property type="project" value="InterPro"/>
</dbReference>
<evidence type="ECO:0000256" key="4">
    <source>
        <dbReference type="ARBA" id="ARBA00022475"/>
    </source>
</evidence>
<sequence length="225" mass="24072">MNLQLIYANSGFFLRAAILTGAMFVASVGFTTIIAITFGGLATSKNAIVRGAFRIIIEFLRDVPLIVNVFFVFFGAPAFGLRLGPIEATVLSLSLWGGANGAEIVRGGINSVAKHQIESARALGLSRFRIFASIVVPQAVRPIIPAYAGLCTVLLQSTSLGALVGAPELLKSAQIIIERSAYFQGGMPGITVYTFILIVYFAAGSTLTRFTKRLERRMSRSAGLH</sequence>
<evidence type="ECO:0000256" key="1">
    <source>
        <dbReference type="ARBA" id="ARBA00004429"/>
    </source>
</evidence>
<gene>
    <name evidence="11" type="ORF">SAMN05192564_102619</name>
</gene>
<reference evidence="12" key="1">
    <citation type="submission" date="2016-10" db="EMBL/GenBank/DDBJ databases">
        <authorList>
            <person name="Varghese N."/>
            <person name="Submissions S."/>
        </authorList>
    </citation>
    <scope>NUCLEOTIDE SEQUENCE [LARGE SCALE GENOMIC DNA]</scope>
    <source>
        <strain evidence="12">LMG 24000</strain>
    </source>
</reference>
<keyword evidence="5 9" id="KW-0812">Transmembrane</keyword>
<feature type="transmembrane region" description="Helical" evidence="9">
    <location>
        <begin position="63"/>
        <end position="83"/>
    </location>
</feature>
<evidence type="ECO:0000313" key="11">
    <source>
        <dbReference type="EMBL" id="SEA66615.1"/>
    </source>
</evidence>
<dbReference type="OrthoDB" id="9809799at2"/>
<protein>
    <submittedName>
        <fullName evidence="11">Amino acid ABC transporter membrane protein 2, PAAT family</fullName>
    </submittedName>
</protein>
<dbReference type="RefSeq" id="WP_090532361.1">
    <property type="nucleotide sequence ID" value="NZ_FNRQ01000002.1"/>
</dbReference>
<proteinExistence type="inferred from homology"/>
<evidence type="ECO:0000313" key="12">
    <source>
        <dbReference type="Proteomes" id="UP000198638"/>
    </source>
</evidence>
<evidence type="ECO:0000256" key="5">
    <source>
        <dbReference type="ARBA" id="ARBA00022692"/>
    </source>
</evidence>
<dbReference type="NCBIfam" id="TIGR01726">
    <property type="entry name" value="HEQRo_perm_3TM"/>
    <property type="match status" value="1"/>
</dbReference>
<keyword evidence="7 9" id="KW-1133">Transmembrane helix</keyword>
<dbReference type="Proteomes" id="UP000198638">
    <property type="component" value="Unassembled WGS sequence"/>
</dbReference>
<dbReference type="SUPFAM" id="SSF161098">
    <property type="entry name" value="MetI-like"/>
    <property type="match status" value="1"/>
</dbReference>
<dbReference type="InterPro" id="IPR000515">
    <property type="entry name" value="MetI-like"/>
</dbReference>
<comment type="subcellular location">
    <subcellularLocation>
        <location evidence="1">Cell inner membrane</location>
        <topology evidence="1">Multi-pass membrane protein</topology>
    </subcellularLocation>
    <subcellularLocation>
        <location evidence="9">Cell membrane</location>
        <topology evidence="9">Multi-pass membrane protein</topology>
    </subcellularLocation>
</comment>
<accession>A0A1H4D1I6</accession>
<keyword evidence="6" id="KW-0029">Amino-acid transport</keyword>
<feature type="transmembrane region" description="Helical" evidence="9">
    <location>
        <begin position="12"/>
        <end position="42"/>
    </location>
</feature>
<dbReference type="InterPro" id="IPR043429">
    <property type="entry name" value="ArtM/GltK/GlnP/TcyL/YhdX-like"/>
</dbReference>
<dbReference type="PANTHER" id="PTHR30614:SF0">
    <property type="entry name" value="L-CYSTINE TRANSPORT SYSTEM PERMEASE PROTEIN TCYL"/>
    <property type="match status" value="1"/>
</dbReference>
<keyword evidence="3 9" id="KW-0813">Transport</keyword>